<protein>
    <recommendedName>
        <fullName evidence="9">Lactose transport system permease protein LacF</fullName>
    </recommendedName>
</protein>
<keyword evidence="4 7" id="KW-0812">Transmembrane</keyword>
<evidence type="ECO:0000256" key="6">
    <source>
        <dbReference type="ARBA" id="ARBA00023136"/>
    </source>
</evidence>
<keyword evidence="3" id="KW-1003">Cell membrane</keyword>
<sequence length="93" mass="10511">MLKNALVFVIVSDTLINVFMFVPVYLLTGGGPSMSTDTLMYEAYRSAFSYGNYPRAYSLVTVMMAIAVIIAAAQMLLTREEKPEKIRAHRKRR</sequence>
<dbReference type="InterPro" id="IPR051393">
    <property type="entry name" value="ABC_transporter_permease"/>
</dbReference>
<dbReference type="PANTHER" id="PTHR30193">
    <property type="entry name" value="ABC TRANSPORTER PERMEASE PROTEIN"/>
    <property type="match status" value="1"/>
</dbReference>
<organism evidence="8">
    <name type="scientific">bioreactor metagenome</name>
    <dbReference type="NCBI Taxonomy" id="1076179"/>
    <lineage>
        <taxon>unclassified sequences</taxon>
        <taxon>metagenomes</taxon>
        <taxon>ecological metagenomes</taxon>
    </lineage>
</organism>
<accession>A0A645GIL2</accession>
<dbReference type="InterPro" id="IPR035906">
    <property type="entry name" value="MetI-like_sf"/>
</dbReference>
<evidence type="ECO:0000256" key="5">
    <source>
        <dbReference type="ARBA" id="ARBA00022989"/>
    </source>
</evidence>
<evidence type="ECO:0000313" key="8">
    <source>
        <dbReference type="EMBL" id="MPN25970.1"/>
    </source>
</evidence>
<evidence type="ECO:0000256" key="7">
    <source>
        <dbReference type="SAM" id="Phobius"/>
    </source>
</evidence>
<feature type="transmembrane region" description="Helical" evidence="7">
    <location>
        <begin position="56"/>
        <end position="77"/>
    </location>
</feature>
<feature type="transmembrane region" description="Helical" evidence="7">
    <location>
        <begin position="7"/>
        <end position="27"/>
    </location>
</feature>
<proteinExistence type="predicted"/>
<evidence type="ECO:0008006" key="9">
    <source>
        <dbReference type="Google" id="ProtNLM"/>
    </source>
</evidence>
<name>A0A645GIL2_9ZZZZ</name>
<keyword evidence="5 7" id="KW-1133">Transmembrane helix</keyword>
<keyword evidence="6 7" id="KW-0472">Membrane</keyword>
<dbReference type="PANTHER" id="PTHR30193:SF41">
    <property type="entry name" value="DIACETYLCHITOBIOSE UPTAKE SYSTEM PERMEASE PROTEIN NGCF"/>
    <property type="match status" value="1"/>
</dbReference>
<comment type="caution">
    <text evidence="8">The sequence shown here is derived from an EMBL/GenBank/DDBJ whole genome shotgun (WGS) entry which is preliminary data.</text>
</comment>
<dbReference type="AlphaFoldDB" id="A0A645GIL2"/>
<evidence type="ECO:0000256" key="3">
    <source>
        <dbReference type="ARBA" id="ARBA00022475"/>
    </source>
</evidence>
<reference evidence="8" key="1">
    <citation type="submission" date="2019-08" db="EMBL/GenBank/DDBJ databases">
        <authorList>
            <person name="Kucharzyk K."/>
            <person name="Murdoch R.W."/>
            <person name="Higgins S."/>
            <person name="Loffler F."/>
        </authorList>
    </citation>
    <scope>NUCLEOTIDE SEQUENCE</scope>
</reference>
<evidence type="ECO:0000256" key="4">
    <source>
        <dbReference type="ARBA" id="ARBA00022692"/>
    </source>
</evidence>
<keyword evidence="2" id="KW-0813">Transport</keyword>
<comment type="subcellular location">
    <subcellularLocation>
        <location evidence="1">Cell membrane</location>
        <topology evidence="1">Multi-pass membrane protein</topology>
    </subcellularLocation>
</comment>
<evidence type="ECO:0000256" key="2">
    <source>
        <dbReference type="ARBA" id="ARBA00022448"/>
    </source>
</evidence>
<gene>
    <name evidence="8" type="ORF">SDC9_173392</name>
</gene>
<evidence type="ECO:0000256" key="1">
    <source>
        <dbReference type="ARBA" id="ARBA00004651"/>
    </source>
</evidence>
<dbReference type="SUPFAM" id="SSF161098">
    <property type="entry name" value="MetI-like"/>
    <property type="match status" value="1"/>
</dbReference>
<dbReference type="GO" id="GO:0005886">
    <property type="term" value="C:plasma membrane"/>
    <property type="evidence" value="ECO:0007669"/>
    <property type="project" value="UniProtKB-SubCell"/>
</dbReference>
<dbReference type="EMBL" id="VSSQ01075344">
    <property type="protein sequence ID" value="MPN25970.1"/>
    <property type="molecule type" value="Genomic_DNA"/>
</dbReference>
<dbReference type="Gene3D" id="1.10.3720.10">
    <property type="entry name" value="MetI-like"/>
    <property type="match status" value="1"/>
</dbReference>